<protein>
    <submittedName>
        <fullName evidence="5">General secretion pathway protein GspE</fullName>
    </submittedName>
</protein>
<proteinExistence type="inferred from homology"/>
<evidence type="ECO:0000313" key="6">
    <source>
        <dbReference type="Proteomes" id="UP000075604"/>
    </source>
</evidence>
<dbReference type="SUPFAM" id="SSF52540">
    <property type="entry name" value="P-loop containing nucleoside triphosphate hydrolases"/>
    <property type="match status" value="1"/>
</dbReference>
<dbReference type="GO" id="GO:0016887">
    <property type="term" value="F:ATP hydrolysis activity"/>
    <property type="evidence" value="ECO:0007669"/>
    <property type="project" value="TreeGrafter"/>
</dbReference>
<dbReference type="AlphaFoldDB" id="A0A150PSL4"/>
<comment type="caution">
    <text evidence="5">The sequence shown here is derived from an EMBL/GenBank/DDBJ whole genome shotgun (WGS) entry which is preliminary data.</text>
</comment>
<evidence type="ECO:0000256" key="1">
    <source>
        <dbReference type="ARBA" id="ARBA00006611"/>
    </source>
</evidence>
<dbReference type="InterPro" id="IPR027417">
    <property type="entry name" value="P-loop_NTPase"/>
</dbReference>
<dbReference type="Proteomes" id="UP000075604">
    <property type="component" value="Unassembled WGS sequence"/>
</dbReference>
<dbReference type="InterPro" id="IPR001482">
    <property type="entry name" value="T2SS/T4SS_dom"/>
</dbReference>
<evidence type="ECO:0000259" key="4">
    <source>
        <dbReference type="PROSITE" id="PS00662"/>
    </source>
</evidence>
<dbReference type="Gene3D" id="3.40.50.300">
    <property type="entry name" value="P-loop containing nucleotide triphosphate hydrolases"/>
    <property type="match status" value="1"/>
</dbReference>
<evidence type="ECO:0000313" key="5">
    <source>
        <dbReference type="EMBL" id="KYF58669.1"/>
    </source>
</evidence>
<dbReference type="GO" id="GO:0005886">
    <property type="term" value="C:plasma membrane"/>
    <property type="evidence" value="ECO:0007669"/>
    <property type="project" value="TreeGrafter"/>
</dbReference>
<dbReference type="PANTHER" id="PTHR30258">
    <property type="entry name" value="TYPE II SECRETION SYSTEM PROTEIN GSPE-RELATED"/>
    <property type="match status" value="1"/>
</dbReference>
<accession>A0A150PSL4</accession>
<keyword evidence="3" id="KW-0067">ATP-binding</keyword>
<dbReference type="PROSITE" id="PS00662">
    <property type="entry name" value="T2SP_E"/>
    <property type="match status" value="1"/>
</dbReference>
<feature type="domain" description="Bacterial type II secretion system protein E" evidence="4">
    <location>
        <begin position="217"/>
        <end position="231"/>
    </location>
</feature>
<dbReference type="GO" id="GO:0005524">
    <property type="term" value="F:ATP binding"/>
    <property type="evidence" value="ECO:0007669"/>
    <property type="project" value="UniProtKB-KW"/>
</dbReference>
<comment type="similarity">
    <text evidence="1">Belongs to the GSP E family.</text>
</comment>
<evidence type="ECO:0000256" key="3">
    <source>
        <dbReference type="ARBA" id="ARBA00022840"/>
    </source>
</evidence>
<dbReference type="CDD" id="cd01129">
    <property type="entry name" value="PulE-GspE-like"/>
    <property type="match status" value="1"/>
</dbReference>
<dbReference type="Gene3D" id="3.30.450.90">
    <property type="match status" value="1"/>
</dbReference>
<gene>
    <name evidence="5" type="ORF">BE04_29140</name>
</gene>
<reference evidence="5 6" key="1">
    <citation type="submission" date="2014-02" db="EMBL/GenBank/DDBJ databases">
        <title>The small core and large imbalanced accessory genome model reveals a collaborative survival strategy of Sorangium cellulosum strains in nature.</title>
        <authorList>
            <person name="Han K."/>
            <person name="Peng R."/>
            <person name="Blom J."/>
            <person name="Li Y.-Z."/>
        </authorList>
    </citation>
    <scope>NUCLEOTIDE SEQUENCE [LARGE SCALE GENOMIC DNA]</scope>
    <source>
        <strain evidence="5 6">So0157-18</strain>
    </source>
</reference>
<evidence type="ECO:0000256" key="2">
    <source>
        <dbReference type="ARBA" id="ARBA00022741"/>
    </source>
</evidence>
<dbReference type="EMBL" id="JELX01001528">
    <property type="protein sequence ID" value="KYF58669.1"/>
    <property type="molecule type" value="Genomic_DNA"/>
</dbReference>
<name>A0A150PSL4_SORCE</name>
<dbReference type="PANTHER" id="PTHR30258:SF2">
    <property type="entry name" value="COMG OPERON PROTEIN 1"/>
    <property type="match status" value="1"/>
</dbReference>
<dbReference type="Pfam" id="PF00437">
    <property type="entry name" value="T2SSE"/>
    <property type="match status" value="1"/>
</dbReference>
<keyword evidence="2" id="KW-0547">Nucleotide-binding</keyword>
<organism evidence="5 6">
    <name type="scientific">Sorangium cellulosum</name>
    <name type="common">Polyangium cellulosum</name>
    <dbReference type="NCBI Taxonomy" id="56"/>
    <lineage>
        <taxon>Bacteria</taxon>
        <taxon>Pseudomonadati</taxon>
        <taxon>Myxococcota</taxon>
        <taxon>Polyangia</taxon>
        <taxon>Polyangiales</taxon>
        <taxon>Polyangiaceae</taxon>
        <taxon>Sorangium</taxon>
    </lineage>
</organism>
<sequence>MNHSRPPASSASEELDAVKVLDHLVRRAVSMGASDIHVEPKRDGIRVRYRVDGVMVAQGQIPIEIAPALTSRVKVLARMDMTERRLPQDGQFSLELYGHPLIHLRASTFPAIHGETLVMRVLLSHQLIPLDKLGLSEGDLPRVQGLADRASGLIVVCGPTGSGKTSTLYSLIKVMKTSELSIVTLEDPIEVEFAEITQGQTNPRQGFTFATGLRAILRQDPDVIMVGEMRDPETAQIALQASLTGHLVLSTLHTSDAVDTVARLVDLGAESWIVANALLAVIAQRLVRRLCEECAETYELEGDVTGEEDEVLIEQGTELKRAVGCQTCHLTGYRGRIGLFEMLELDDDLRDLVKARAGKRAYREAARKVGLVPLREAGLTRVKEGVTSLDEVLRVT</sequence>